<keyword evidence="12" id="KW-0187">Copper transport</keyword>
<keyword evidence="9 23" id="KW-0479">Metal-binding</keyword>
<dbReference type="NCBIfam" id="TIGR01494">
    <property type="entry name" value="ATPase_P-type"/>
    <property type="match status" value="1"/>
</dbReference>
<keyword evidence="15" id="KW-1278">Translocase</keyword>
<dbReference type="FunFam" id="3.30.70.100:FF:000005">
    <property type="entry name" value="Copper-exporting P-type ATPase A"/>
    <property type="match status" value="2"/>
</dbReference>
<dbReference type="SUPFAM" id="SSF81665">
    <property type="entry name" value="Calcium ATPase, transmembrane domain M"/>
    <property type="match status" value="1"/>
</dbReference>
<dbReference type="GO" id="GO:0140581">
    <property type="term" value="F:P-type monovalent copper transporter activity"/>
    <property type="evidence" value="ECO:0007669"/>
    <property type="project" value="UniProtKB-EC"/>
</dbReference>
<dbReference type="PROSITE" id="PS50846">
    <property type="entry name" value="HMA_2"/>
    <property type="match status" value="2"/>
</dbReference>
<dbReference type="InterPro" id="IPR008250">
    <property type="entry name" value="ATPase_P-typ_transduc_dom_A_sf"/>
</dbReference>
<evidence type="ECO:0000256" key="11">
    <source>
        <dbReference type="ARBA" id="ARBA00022741"/>
    </source>
</evidence>
<dbReference type="Pfam" id="PF00702">
    <property type="entry name" value="Hydrolase"/>
    <property type="match status" value="1"/>
</dbReference>
<evidence type="ECO:0000256" key="21">
    <source>
        <dbReference type="ARBA" id="ARBA00033239"/>
    </source>
</evidence>
<dbReference type="NCBIfam" id="TIGR01525">
    <property type="entry name" value="ATPase-IB_hvy"/>
    <property type="match status" value="1"/>
</dbReference>
<feature type="transmembrane region" description="Helical" evidence="23">
    <location>
        <begin position="173"/>
        <end position="196"/>
    </location>
</feature>
<evidence type="ECO:0000256" key="19">
    <source>
        <dbReference type="ARBA" id="ARBA00023136"/>
    </source>
</evidence>
<comment type="similarity">
    <text evidence="2 23">Belongs to the cation transport ATPase (P-type) (TC 3.A.3) family. Type IB subfamily.</text>
</comment>
<dbReference type="SFLD" id="SFLDG00002">
    <property type="entry name" value="C1.7:_P-type_atpase_like"/>
    <property type="match status" value="1"/>
</dbReference>
<evidence type="ECO:0000256" key="3">
    <source>
        <dbReference type="ARBA" id="ARBA00012517"/>
    </source>
</evidence>
<evidence type="ECO:0000313" key="25">
    <source>
        <dbReference type="EMBL" id="SDM12279.1"/>
    </source>
</evidence>
<dbReference type="SFLD" id="SFLDF00027">
    <property type="entry name" value="p-type_atpase"/>
    <property type="match status" value="1"/>
</dbReference>
<keyword evidence="7" id="KW-0597">Phosphoprotein</keyword>
<dbReference type="Pfam" id="PF00403">
    <property type="entry name" value="HMA"/>
    <property type="match status" value="2"/>
</dbReference>
<dbReference type="CDD" id="cd02094">
    <property type="entry name" value="P-type_ATPase_Cu-like"/>
    <property type="match status" value="1"/>
</dbReference>
<dbReference type="SUPFAM" id="SSF55008">
    <property type="entry name" value="HMA, heavy metal-associated domain"/>
    <property type="match status" value="2"/>
</dbReference>
<dbReference type="InterPro" id="IPR006121">
    <property type="entry name" value="HMA_dom"/>
</dbReference>
<dbReference type="PROSITE" id="PS00154">
    <property type="entry name" value="ATPASE_E1_E2"/>
    <property type="match status" value="1"/>
</dbReference>
<evidence type="ECO:0000256" key="9">
    <source>
        <dbReference type="ARBA" id="ARBA00022723"/>
    </source>
</evidence>
<feature type="transmembrane region" description="Helical" evidence="23">
    <location>
        <begin position="202"/>
        <end position="219"/>
    </location>
</feature>
<keyword evidence="10" id="KW-0677">Repeat</keyword>
<keyword evidence="17" id="KW-0186">Copper</keyword>
<evidence type="ECO:0000256" key="14">
    <source>
        <dbReference type="ARBA" id="ARBA00022842"/>
    </source>
</evidence>
<feature type="transmembrane region" description="Helical" evidence="23">
    <location>
        <begin position="442"/>
        <end position="465"/>
    </location>
</feature>
<dbReference type="FunFam" id="2.70.150.10:FF:000002">
    <property type="entry name" value="Copper-transporting ATPase 1, putative"/>
    <property type="match status" value="1"/>
</dbReference>
<dbReference type="PRINTS" id="PR00119">
    <property type="entry name" value="CATATPASE"/>
</dbReference>
<feature type="domain" description="HMA" evidence="24">
    <location>
        <begin position="82"/>
        <end position="148"/>
    </location>
</feature>
<evidence type="ECO:0000256" key="10">
    <source>
        <dbReference type="ARBA" id="ARBA00022737"/>
    </source>
</evidence>
<dbReference type="GO" id="GO:0005524">
    <property type="term" value="F:ATP binding"/>
    <property type="evidence" value="ECO:0007669"/>
    <property type="project" value="UniProtKB-UniRule"/>
</dbReference>
<accession>A0A1G9QMP6</accession>
<dbReference type="Gene3D" id="3.30.70.100">
    <property type="match status" value="2"/>
</dbReference>
<dbReference type="NCBIfam" id="TIGR01511">
    <property type="entry name" value="ATPase-IB1_Cu"/>
    <property type="match status" value="1"/>
</dbReference>
<dbReference type="InterPro" id="IPR023299">
    <property type="entry name" value="ATPase_P-typ_cyto_dom_N"/>
</dbReference>
<feature type="transmembrane region" description="Helical" evidence="23">
    <location>
        <begin position="417"/>
        <end position="436"/>
    </location>
</feature>
<dbReference type="GO" id="GO:0055070">
    <property type="term" value="P:copper ion homeostasis"/>
    <property type="evidence" value="ECO:0007669"/>
    <property type="project" value="TreeGrafter"/>
</dbReference>
<organism evidence="25 26">
    <name type="scientific">Halarsenatibacter silvermanii</name>
    <dbReference type="NCBI Taxonomy" id="321763"/>
    <lineage>
        <taxon>Bacteria</taxon>
        <taxon>Bacillati</taxon>
        <taxon>Bacillota</taxon>
        <taxon>Clostridia</taxon>
        <taxon>Halanaerobiales</taxon>
        <taxon>Halarsenatibacteraceae</taxon>
        <taxon>Halarsenatibacter</taxon>
    </lineage>
</organism>
<sequence length="824" mass="87888">MEVQLNMNDEKEMRDITFSVEGMSCAACAQQVEKTLAGAEGIAEASVNINNEKGTVQYDPDIINYGTLEELVEQSGYSIKKEKQELPINGMTCASCAQAVEKNLAGLEGVLEVNVNLATEKASIEYLPNVVSERSFISAVKEAGYEVDLGSQEEGENEKTREEIEMKKSRRKLIYAFVFTIPVFILMFGSIFGLTLPIEQNIQGLIEAALAFPVVFILGYKTHKGAINSIRHGGANMDVLITMGTFAAYGYGLSAFIFDVDRFFGLAAGIMAFHLLGRFLETKAKGRASQAIKKLLELEADTARLIVDGEEMEVPVEKVNVDDVMMIKPGEKIPTDGEVIEGRSAVDESMATGESMPVEKEDGDEVIGGTINKQGALKVKATRVGEDTFLSQVIKMVEEAQGSKVPIQAFADKVTSYFVPTVIGLAALTFILWLVVGGTAAATTAVFASIAVLVIACPCALGLATPTALMVGTGKGAENGVLIRDGEAVQTMKDITAIVLDKTGTITKGEPEVTDVVPAANYDENEVLRIAASAEQSSEHPLGAAILQGAEKRGLELLDIENFSAVVGRGVKTDSEEGKILVGNQKLMRENDIDIEHLEDEVVSLEEEGKTAMLVALEGEAAGIIAVADTLKEDSENAIAAFKNMGLTTVMITGDNERTARAIADKVGIERVLAEVMPDEKSSEIKKLQSQGENVAMVGDGINDAPALKQANVGIAIGTGTDIAIESSDLTLVRGELSAVVSGLKLSKYTFSTIKQNLFWAFIYNTVAIPVAALGLLNPIIAAGAMTVSSISVILNSTRLKNKDLSLDEEDYAKVTPGKAEEAA</sequence>
<proteinExistence type="inferred from homology"/>
<evidence type="ECO:0000256" key="17">
    <source>
        <dbReference type="ARBA" id="ARBA00023008"/>
    </source>
</evidence>
<evidence type="ECO:0000256" key="2">
    <source>
        <dbReference type="ARBA" id="ARBA00006024"/>
    </source>
</evidence>
<dbReference type="Gene3D" id="2.70.150.10">
    <property type="entry name" value="Calcium-transporting ATPase, cytoplasmic transduction domain A"/>
    <property type="match status" value="1"/>
</dbReference>
<dbReference type="InterPro" id="IPR017969">
    <property type="entry name" value="Heavy-metal-associated_CS"/>
</dbReference>
<comment type="catalytic activity">
    <reaction evidence="22">
        <text>Cu(+)(in) + ATP + H2O = Cu(+)(out) + ADP + phosphate + H(+)</text>
        <dbReference type="Rhea" id="RHEA:25792"/>
        <dbReference type="ChEBI" id="CHEBI:15377"/>
        <dbReference type="ChEBI" id="CHEBI:15378"/>
        <dbReference type="ChEBI" id="CHEBI:30616"/>
        <dbReference type="ChEBI" id="CHEBI:43474"/>
        <dbReference type="ChEBI" id="CHEBI:49552"/>
        <dbReference type="ChEBI" id="CHEBI:456216"/>
        <dbReference type="EC" id="7.2.2.8"/>
    </reaction>
</comment>
<dbReference type="FunFam" id="3.40.50.1000:FF:000144">
    <property type="entry name" value="copper-transporting ATPase 1 isoform X2"/>
    <property type="match status" value="1"/>
</dbReference>
<dbReference type="STRING" id="321763.SAMN04488692_11740"/>
<keyword evidence="16 23" id="KW-1133">Transmembrane helix</keyword>
<dbReference type="Gene3D" id="3.40.50.1000">
    <property type="entry name" value="HAD superfamily/HAD-like"/>
    <property type="match status" value="1"/>
</dbReference>
<reference evidence="25 26" key="1">
    <citation type="submission" date="2016-10" db="EMBL/GenBank/DDBJ databases">
        <authorList>
            <person name="de Groot N.N."/>
        </authorList>
    </citation>
    <scope>NUCLEOTIDE SEQUENCE [LARGE SCALE GENOMIC DNA]</scope>
    <source>
        <strain evidence="25 26">SLAS-1</strain>
    </source>
</reference>
<keyword evidence="5" id="KW-0813">Transport</keyword>
<dbReference type="InterPro" id="IPR044492">
    <property type="entry name" value="P_typ_ATPase_HD_dom"/>
</dbReference>
<evidence type="ECO:0000259" key="24">
    <source>
        <dbReference type="PROSITE" id="PS50846"/>
    </source>
</evidence>
<dbReference type="NCBIfam" id="TIGR00003">
    <property type="entry name" value="copper ion binding protein"/>
    <property type="match status" value="2"/>
</dbReference>
<gene>
    <name evidence="25" type="ORF">SAMN04488692_11740</name>
</gene>
<keyword evidence="26" id="KW-1185">Reference proteome</keyword>
<keyword evidence="13 23" id="KW-0067">ATP-binding</keyword>
<dbReference type="InterPro" id="IPR059000">
    <property type="entry name" value="ATPase_P-type_domA"/>
</dbReference>
<dbReference type="InterPro" id="IPR023298">
    <property type="entry name" value="ATPase_P-typ_TM_dom_sf"/>
</dbReference>
<feature type="domain" description="HMA" evidence="24">
    <location>
        <begin position="14"/>
        <end position="80"/>
    </location>
</feature>
<dbReference type="InterPro" id="IPR001757">
    <property type="entry name" value="P_typ_ATPase"/>
</dbReference>
<keyword evidence="11 23" id="KW-0547">Nucleotide-binding</keyword>
<keyword evidence="6 23" id="KW-1003">Cell membrane</keyword>
<evidence type="ECO:0000256" key="7">
    <source>
        <dbReference type="ARBA" id="ARBA00022553"/>
    </source>
</evidence>
<dbReference type="GO" id="GO:0005507">
    <property type="term" value="F:copper ion binding"/>
    <property type="evidence" value="ECO:0007669"/>
    <property type="project" value="InterPro"/>
</dbReference>
<evidence type="ECO:0000256" key="8">
    <source>
        <dbReference type="ARBA" id="ARBA00022692"/>
    </source>
</evidence>
<comment type="subcellular location">
    <subcellularLocation>
        <location evidence="1">Cell membrane</location>
        <topology evidence="1">Multi-pass membrane protein</topology>
    </subcellularLocation>
</comment>
<dbReference type="InterPro" id="IPR027256">
    <property type="entry name" value="P-typ_ATPase_IB"/>
</dbReference>
<keyword evidence="8 23" id="KW-0812">Transmembrane</keyword>
<evidence type="ECO:0000256" key="15">
    <source>
        <dbReference type="ARBA" id="ARBA00022967"/>
    </source>
</evidence>
<name>A0A1G9QMP6_9FIRM</name>
<evidence type="ECO:0000256" key="4">
    <source>
        <dbReference type="ARBA" id="ARBA00015102"/>
    </source>
</evidence>
<evidence type="ECO:0000256" key="22">
    <source>
        <dbReference type="ARBA" id="ARBA00049289"/>
    </source>
</evidence>
<evidence type="ECO:0000256" key="5">
    <source>
        <dbReference type="ARBA" id="ARBA00022448"/>
    </source>
</evidence>
<dbReference type="GO" id="GO:0005886">
    <property type="term" value="C:plasma membrane"/>
    <property type="evidence" value="ECO:0007669"/>
    <property type="project" value="UniProtKB-SubCell"/>
</dbReference>
<feature type="transmembrane region" description="Helical" evidence="23">
    <location>
        <begin position="263"/>
        <end position="280"/>
    </location>
</feature>
<dbReference type="InterPro" id="IPR006122">
    <property type="entry name" value="HMA_Cu_ion-bd"/>
</dbReference>
<dbReference type="AlphaFoldDB" id="A0A1G9QMP6"/>
<keyword evidence="18" id="KW-0406">Ion transport</keyword>
<dbReference type="SUPFAM" id="SSF56784">
    <property type="entry name" value="HAD-like"/>
    <property type="match status" value="1"/>
</dbReference>
<dbReference type="Pfam" id="PF00122">
    <property type="entry name" value="E1-E2_ATPase"/>
    <property type="match status" value="1"/>
</dbReference>
<keyword evidence="14" id="KW-0460">Magnesium</keyword>
<evidence type="ECO:0000256" key="1">
    <source>
        <dbReference type="ARBA" id="ARBA00004651"/>
    </source>
</evidence>
<feature type="transmembrane region" description="Helical" evidence="23">
    <location>
        <begin position="239"/>
        <end position="257"/>
    </location>
</feature>
<evidence type="ECO:0000256" key="13">
    <source>
        <dbReference type="ARBA" id="ARBA00022840"/>
    </source>
</evidence>
<evidence type="ECO:0000256" key="18">
    <source>
        <dbReference type="ARBA" id="ARBA00023065"/>
    </source>
</evidence>
<dbReference type="Proteomes" id="UP000199476">
    <property type="component" value="Unassembled WGS sequence"/>
</dbReference>
<protein>
    <recommendedName>
        <fullName evidence="4">Copper-exporting P-type ATPase</fullName>
        <ecNumber evidence="3">7.2.2.8</ecNumber>
    </recommendedName>
    <alternativeName>
        <fullName evidence="20">Copper-exporting P-type ATPase A</fullName>
    </alternativeName>
    <alternativeName>
        <fullName evidence="21">Cu(+)-exporting ATPase</fullName>
    </alternativeName>
</protein>
<dbReference type="PROSITE" id="PS01047">
    <property type="entry name" value="HMA_1"/>
    <property type="match status" value="1"/>
</dbReference>
<dbReference type="InterPro" id="IPR036163">
    <property type="entry name" value="HMA_dom_sf"/>
</dbReference>
<keyword evidence="19 23" id="KW-0472">Membrane</keyword>
<dbReference type="PRINTS" id="PR00942">
    <property type="entry name" value="CUATPASEI"/>
</dbReference>
<feature type="transmembrane region" description="Helical" evidence="23">
    <location>
        <begin position="757"/>
        <end position="774"/>
    </location>
</feature>
<evidence type="ECO:0000256" key="16">
    <source>
        <dbReference type="ARBA" id="ARBA00022989"/>
    </source>
</evidence>
<dbReference type="SUPFAM" id="SSF81653">
    <property type="entry name" value="Calcium ATPase, transduction domain A"/>
    <property type="match status" value="1"/>
</dbReference>
<dbReference type="GO" id="GO:0043682">
    <property type="term" value="F:P-type divalent copper transporter activity"/>
    <property type="evidence" value="ECO:0007669"/>
    <property type="project" value="TreeGrafter"/>
</dbReference>
<dbReference type="SFLD" id="SFLDS00003">
    <property type="entry name" value="Haloacid_Dehalogenase"/>
    <property type="match status" value="1"/>
</dbReference>
<evidence type="ECO:0000256" key="12">
    <source>
        <dbReference type="ARBA" id="ARBA00022796"/>
    </source>
</evidence>
<dbReference type="InterPro" id="IPR018303">
    <property type="entry name" value="ATPase_P-typ_P_site"/>
</dbReference>
<dbReference type="EMBL" id="FNGO01000017">
    <property type="protein sequence ID" value="SDM12279.1"/>
    <property type="molecule type" value="Genomic_DNA"/>
</dbReference>
<dbReference type="EC" id="7.2.2.8" evidence="3"/>
<dbReference type="GO" id="GO:0016887">
    <property type="term" value="F:ATP hydrolysis activity"/>
    <property type="evidence" value="ECO:0007669"/>
    <property type="project" value="InterPro"/>
</dbReference>
<evidence type="ECO:0000256" key="23">
    <source>
        <dbReference type="RuleBase" id="RU362081"/>
    </source>
</evidence>
<dbReference type="InterPro" id="IPR036412">
    <property type="entry name" value="HAD-like_sf"/>
</dbReference>
<evidence type="ECO:0000313" key="26">
    <source>
        <dbReference type="Proteomes" id="UP000199476"/>
    </source>
</evidence>
<evidence type="ECO:0000256" key="20">
    <source>
        <dbReference type="ARBA" id="ARBA00029719"/>
    </source>
</evidence>
<dbReference type="InterPro" id="IPR023214">
    <property type="entry name" value="HAD_sf"/>
</dbReference>
<dbReference type="PANTHER" id="PTHR43520:SF8">
    <property type="entry name" value="P-TYPE CU(+) TRANSPORTER"/>
    <property type="match status" value="1"/>
</dbReference>
<dbReference type="PANTHER" id="PTHR43520">
    <property type="entry name" value="ATP7, ISOFORM B"/>
    <property type="match status" value="1"/>
</dbReference>
<dbReference type="Gene3D" id="3.40.1110.10">
    <property type="entry name" value="Calcium-transporting ATPase, cytoplasmic domain N"/>
    <property type="match status" value="2"/>
</dbReference>
<evidence type="ECO:0000256" key="6">
    <source>
        <dbReference type="ARBA" id="ARBA00022475"/>
    </source>
</evidence>
<dbReference type="CDD" id="cd00371">
    <property type="entry name" value="HMA"/>
    <property type="match status" value="2"/>
</dbReference>